<proteinExistence type="predicted"/>
<evidence type="ECO:0000313" key="1">
    <source>
        <dbReference type="EMBL" id="RMX39312.1"/>
    </source>
</evidence>
<dbReference type="EMBL" id="RCHS01003836">
    <property type="protein sequence ID" value="RMX39312.1"/>
    <property type="molecule type" value="Genomic_DNA"/>
</dbReference>
<gene>
    <name evidence="1" type="ORF">pdam_00017862</name>
</gene>
<accession>A0A3M6TD36</accession>
<protein>
    <submittedName>
        <fullName evidence="1">Uncharacterized protein</fullName>
    </submittedName>
</protein>
<name>A0A3M6TD36_POCDA</name>
<keyword evidence="2" id="KW-1185">Reference proteome</keyword>
<sequence length="114" mass="13093">TTCFILVHVLKEQITTSENIPPQRREVVVSGYGNCFYQAVALWKDEISDERHEEIPSIQWPWHEVFELPLFSLKDLVRKGKITGTPTETVDISSVVHRSLSDPFVPTLYSSSQY</sequence>
<feature type="non-terminal residue" evidence="1">
    <location>
        <position position="114"/>
    </location>
</feature>
<dbReference type="Proteomes" id="UP000275408">
    <property type="component" value="Unassembled WGS sequence"/>
</dbReference>
<organism evidence="1 2">
    <name type="scientific">Pocillopora damicornis</name>
    <name type="common">Cauliflower coral</name>
    <name type="synonym">Millepora damicornis</name>
    <dbReference type="NCBI Taxonomy" id="46731"/>
    <lineage>
        <taxon>Eukaryota</taxon>
        <taxon>Metazoa</taxon>
        <taxon>Cnidaria</taxon>
        <taxon>Anthozoa</taxon>
        <taxon>Hexacorallia</taxon>
        <taxon>Scleractinia</taxon>
        <taxon>Astrocoeniina</taxon>
        <taxon>Pocilloporidae</taxon>
        <taxon>Pocillopora</taxon>
    </lineage>
</organism>
<dbReference type="AlphaFoldDB" id="A0A3M6TD36"/>
<reference evidence="1 2" key="1">
    <citation type="journal article" date="2018" name="Sci. Rep.">
        <title>Comparative analysis of the Pocillopora damicornis genome highlights role of immune system in coral evolution.</title>
        <authorList>
            <person name="Cunning R."/>
            <person name="Bay R.A."/>
            <person name="Gillette P."/>
            <person name="Baker A.C."/>
            <person name="Traylor-Knowles N."/>
        </authorList>
    </citation>
    <scope>NUCLEOTIDE SEQUENCE [LARGE SCALE GENOMIC DNA]</scope>
    <source>
        <strain evidence="1">RSMAS</strain>
        <tissue evidence="1">Whole animal</tissue>
    </source>
</reference>
<feature type="non-terminal residue" evidence="1">
    <location>
        <position position="1"/>
    </location>
</feature>
<comment type="caution">
    <text evidence="1">The sequence shown here is derived from an EMBL/GenBank/DDBJ whole genome shotgun (WGS) entry which is preliminary data.</text>
</comment>
<evidence type="ECO:0000313" key="2">
    <source>
        <dbReference type="Proteomes" id="UP000275408"/>
    </source>
</evidence>